<dbReference type="GO" id="GO:0009279">
    <property type="term" value="C:cell outer membrane"/>
    <property type="evidence" value="ECO:0007669"/>
    <property type="project" value="UniProtKB-SubCell"/>
</dbReference>
<evidence type="ECO:0000256" key="2">
    <source>
        <dbReference type="ARBA" id="ARBA00007613"/>
    </source>
</evidence>
<dbReference type="Pfam" id="PF02321">
    <property type="entry name" value="OEP"/>
    <property type="match status" value="2"/>
</dbReference>
<evidence type="ECO:0000313" key="9">
    <source>
        <dbReference type="Proteomes" id="UP000234752"/>
    </source>
</evidence>
<dbReference type="Proteomes" id="UP000234752">
    <property type="component" value="Chromosome eg_1"/>
</dbReference>
<dbReference type="NCBIfam" id="TIGR01844">
    <property type="entry name" value="type_I_sec_TolC"/>
    <property type="match status" value="1"/>
</dbReference>
<keyword evidence="6" id="KW-0472">Membrane</keyword>
<dbReference type="Gene3D" id="1.20.1600.10">
    <property type="entry name" value="Outer membrane efflux proteins (OEP)"/>
    <property type="match status" value="1"/>
</dbReference>
<dbReference type="GO" id="GO:0015288">
    <property type="term" value="F:porin activity"/>
    <property type="evidence" value="ECO:0007669"/>
    <property type="project" value="TreeGrafter"/>
</dbReference>
<dbReference type="InterPro" id="IPR003423">
    <property type="entry name" value="OMP_efflux"/>
</dbReference>
<dbReference type="InterPro" id="IPR010130">
    <property type="entry name" value="T1SS_OMP_TolC"/>
</dbReference>
<evidence type="ECO:0000256" key="1">
    <source>
        <dbReference type="ARBA" id="ARBA00004442"/>
    </source>
</evidence>
<protein>
    <submittedName>
        <fullName evidence="8">Uncharacterized protein</fullName>
    </submittedName>
</protein>
<evidence type="ECO:0000256" key="5">
    <source>
        <dbReference type="ARBA" id="ARBA00022692"/>
    </source>
</evidence>
<dbReference type="PANTHER" id="PTHR30026">
    <property type="entry name" value="OUTER MEMBRANE PROTEIN TOLC"/>
    <property type="match status" value="1"/>
</dbReference>
<name>A0A2K9N8V8_9PROT</name>
<organism evidence="8 9">
    <name type="scientific">Niveispirillum cyanobacteriorum</name>
    <dbReference type="NCBI Taxonomy" id="1612173"/>
    <lineage>
        <taxon>Bacteria</taxon>
        <taxon>Pseudomonadati</taxon>
        <taxon>Pseudomonadota</taxon>
        <taxon>Alphaproteobacteria</taxon>
        <taxon>Rhodospirillales</taxon>
        <taxon>Azospirillaceae</taxon>
        <taxon>Niveispirillum</taxon>
    </lineage>
</organism>
<dbReference type="RefSeq" id="WP_102111254.1">
    <property type="nucleotide sequence ID" value="NZ_BMGN01000003.1"/>
</dbReference>
<dbReference type="GO" id="GO:1990281">
    <property type="term" value="C:efflux pump complex"/>
    <property type="evidence" value="ECO:0007669"/>
    <property type="project" value="TreeGrafter"/>
</dbReference>
<dbReference type="EMBL" id="CP025611">
    <property type="protein sequence ID" value="AUN29527.1"/>
    <property type="molecule type" value="Genomic_DNA"/>
</dbReference>
<keyword evidence="7" id="KW-0998">Cell outer membrane</keyword>
<evidence type="ECO:0000313" key="8">
    <source>
        <dbReference type="EMBL" id="AUN29527.1"/>
    </source>
</evidence>
<sequence>MDSSRLKQSPTSLILRRVARAALPAVALAFGLGLSPASAQSLQDALAQAYQSNPTLDAARAQLRATDELIPQAKSGFLPTINANGSASRNLQKNGPVETYWTEKSVGAEIVQPLFRGGRTVASLSRAEALVQAQRASLQSTEQSVLLAVAQAYSDVVRDEAVLQLTVNNEQVLKRQLEAANDRFRVGEITRTDVSQSESRLALSTSNRIAAEGALNASRATFARLIGAVPQGLTQAAPLTGLPASLDATIALAEQNNPQVLAAKFSERAADAAVDQVAGELLPTVSLVGSYSRTWDRPGTLGDLDNGAILARVTVPIYEAGGTTARVREAKQTASQRRIQIDEAVRGARETGIRAWEALSTARASIKSRNEQVRAANIALEGVRQEATVGSRTVLDTLDAEQELLNAQVELVRAQRDEVVASFQVMAATGQLSVGSLGLQVQTYDVEAHYNSASSKIWGLSAD</sequence>
<dbReference type="AlphaFoldDB" id="A0A2K9N8V8"/>
<comment type="subcellular location">
    <subcellularLocation>
        <location evidence="1">Cell outer membrane</location>
    </subcellularLocation>
</comment>
<evidence type="ECO:0000256" key="3">
    <source>
        <dbReference type="ARBA" id="ARBA00022448"/>
    </source>
</evidence>
<proteinExistence type="inferred from homology"/>
<keyword evidence="4" id="KW-1134">Transmembrane beta strand</keyword>
<dbReference type="OrthoDB" id="9789368at2"/>
<dbReference type="PANTHER" id="PTHR30026:SF22">
    <property type="entry name" value="OUTER MEMBRANE EFFLUX PROTEIN"/>
    <property type="match status" value="1"/>
</dbReference>
<dbReference type="InterPro" id="IPR051906">
    <property type="entry name" value="TolC-like"/>
</dbReference>
<accession>A0A2K9N8V8</accession>
<keyword evidence="9" id="KW-1185">Reference proteome</keyword>
<reference evidence="8 9" key="1">
    <citation type="submission" date="2017-12" db="EMBL/GenBank/DDBJ databases">
        <title>Genomes of bacteria within cyanobacterial aggregates.</title>
        <authorList>
            <person name="Cai H."/>
        </authorList>
    </citation>
    <scope>NUCLEOTIDE SEQUENCE [LARGE SCALE GENOMIC DNA]</scope>
    <source>
        <strain evidence="8 9">TH16</strain>
    </source>
</reference>
<dbReference type="GO" id="GO:0015562">
    <property type="term" value="F:efflux transmembrane transporter activity"/>
    <property type="evidence" value="ECO:0007669"/>
    <property type="project" value="InterPro"/>
</dbReference>
<dbReference type="SUPFAM" id="SSF56954">
    <property type="entry name" value="Outer membrane efflux proteins (OEP)"/>
    <property type="match status" value="1"/>
</dbReference>
<dbReference type="KEGG" id="ncb:C0V82_04255"/>
<evidence type="ECO:0000256" key="6">
    <source>
        <dbReference type="ARBA" id="ARBA00023136"/>
    </source>
</evidence>
<keyword evidence="5" id="KW-0812">Transmembrane</keyword>
<gene>
    <name evidence="8" type="ORF">C0V82_04255</name>
</gene>
<evidence type="ECO:0000256" key="7">
    <source>
        <dbReference type="ARBA" id="ARBA00023237"/>
    </source>
</evidence>
<keyword evidence="3" id="KW-0813">Transport</keyword>
<comment type="similarity">
    <text evidence="2">Belongs to the outer membrane factor (OMF) (TC 1.B.17) family.</text>
</comment>
<evidence type="ECO:0000256" key="4">
    <source>
        <dbReference type="ARBA" id="ARBA00022452"/>
    </source>
</evidence>